<feature type="transmembrane region" description="Helical" evidence="1">
    <location>
        <begin position="128"/>
        <end position="145"/>
    </location>
</feature>
<dbReference type="AlphaFoldDB" id="A0AAV6VN55"/>
<evidence type="ECO:0000256" key="1">
    <source>
        <dbReference type="SAM" id="Phobius"/>
    </source>
</evidence>
<feature type="transmembrane region" description="Helical" evidence="1">
    <location>
        <begin position="87"/>
        <end position="108"/>
    </location>
</feature>
<name>A0AAV6VN55_9ARAC</name>
<comment type="caution">
    <text evidence="2">The sequence shown here is derived from an EMBL/GenBank/DDBJ whole genome shotgun (WGS) entry which is preliminary data.</text>
</comment>
<keyword evidence="1" id="KW-0812">Transmembrane</keyword>
<dbReference type="EMBL" id="JAFNEN010000041">
    <property type="protein sequence ID" value="KAG8198237.1"/>
    <property type="molecule type" value="Genomic_DNA"/>
</dbReference>
<feature type="transmembrane region" description="Helical" evidence="1">
    <location>
        <begin position="49"/>
        <end position="75"/>
    </location>
</feature>
<gene>
    <name evidence="2" type="ORF">JTE90_021494</name>
</gene>
<evidence type="ECO:0000313" key="3">
    <source>
        <dbReference type="Proteomes" id="UP000827092"/>
    </source>
</evidence>
<proteinExistence type="predicted"/>
<dbReference type="Proteomes" id="UP000827092">
    <property type="component" value="Unassembled WGS sequence"/>
</dbReference>
<evidence type="ECO:0000313" key="2">
    <source>
        <dbReference type="EMBL" id="KAG8198237.1"/>
    </source>
</evidence>
<accession>A0AAV6VN55</accession>
<reference evidence="2 3" key="1">
    <citation type="journal article" date="2022" name="Nat. Ecol. Evol.">
        <title>A masculinizing supergene underlies an exaggerated male reproductive morph in a spider.</title>
        <authorList>
            <person name="Hendrickx F."/>
            <person name="De Corte Z."/>
            <person name="Sonet G."/>
            <person name="Van Belleghem S.M."/>
            <person name="Kostlbacher S."/>
            <person name="Vangestel C."/>
        </authorList>
    </citation>
    <scope>NUCLEOTIDE SEQUENCE [LARGE SCALE GENOMIC DNA]</scope>
    <source>
        <strain evidence="2">W744_W776</strain>
    </source>
</reference>
<protein>
    <recommendedName>
        <fullName evidence="4">NADH dehydrogenase subunit 6</fullName>
    </recommendedName>
</protein>
<evidence type="ECO:0008006" key="4">
    <source>
        <dbReference type="Google" id="ProtNLM"/>
    </source>
</evidence>
<keyword evidence="1" id="KW-1133">Transmembrane helix</keyword>
<sequence>MKCYRNTPFFYLLLYVLYFSALYVKEILLLKWKPDIITITDTIMDITTIMGTIIIMATIITMGIITIIIMGTTIITITDIITITGTIMDITITMGTTMDIIIIMGTITNNLSRTKNLEILNCVINKNVSNLIFLYVCMNNYVLIFR</sequence>
<organism evidence="2 3">
    <name type="scientific">Oedothorax gibbosus</name>
    <dbReference type="NCBI Taxonomy" id="931172"/>
    <lineage>
        <taxon>Eukaryota</taxon>
        <taxon>Metazoa</taxon>
        <taxon>Ecdysozoa</taxon>
        <taxon>Arthropoda</taxon>
        <taxon>Chelicerata</taxon>
        <taxon>Arachnida</taxon>
        <taxon>Araneae</taxon>
        <taxon>Araneomorphae</taxon>
        <taxon>Entelegynae</taxon>
        <taxon>Araneoidea</taxon>
        <taxon>Linyphiidae</taxon>
        <taxon>Erigoninae</taxon>
        <taxon>Oedothorax</taxon>
    </lineage>
</organism>
<feature type="transmembrane region" description="Helical" evidence="1">
    <location>
        <begin position="9"/>
        <end position="29"/>
    </location>
</feature>
<keyword evidence="1" id="KW-0472">Membrane</keyword>
<keyword evidence="3" id="KW-1185">Reference proteome</keyword>